<dbReference type="InterPro" id="IPR013321">
    <property type="entry name" value="Arc_rbn_hlx_hlx"/>
</dbReference>
<accession>A0A0F9FXR4</accession>
<dbReference type="InterPro" id="IPR002145">
    <property type="entry name" value="CopG"/>
</dbReference>
<proteinExistence type="predicted"/>
<dbReference type="Pfam" id="PF01402">
    <property type="entry name" value="RHH_1"/>
    <property type="match status" value="1"/>
</dbReference>
<feature type="domain" description="Ribbon-helix-helix protein CopG" evidence="1">
    <location>
        <begin position="3"/>
        <end position="38"/>
    </location>
</feature>
<dbReference type="EMBL" id="LAZR01030663">
    <property type="protein sequence ID" value="KKL55927.1"/>
    <property type="molecule type" value="Genomic_DNA"/>
</dbReference>
<evidence type="ECO:0000313" key="2">
    <source>
        <dbReference type="EMBL" id="KKL55927.1"/>
    </source>
</evidence>
<evidence type="ECO:0000259" key="1">
    <source>
        <dbReference type="Pfam" id="PF01402"/>
    </source>
</evidence>
<reference evidence="2" key="1">
    <citation type="journal article" date="2015" name="Nature">
        <title>Complex archaea that bridge the gap between prokaryotes and eukaryotes.</title>
        <authorList>
            <person name="Spang A."/>
            <person name="Saw J.H."/>
            <person name="Jorgensen S.L."/>
            <person name="Zaremba-Niedzwiedzka K."/>
            <person name="Martijn J."/>
            <person name="Lind A.E."/>
            <person name="van Eijk R."/>
            <person name="Schleper C."/>
            <person name="Guy L."/>
            <person name="Ettema T.J."/>
        </authorList>
    </citation>
    <scope>NUCLEOTIDE SEQUENCE</scope>
</reference>
<gene>
    <name evidence="2" type="ORF">LCGC14_2250520</name>
</gene>
<dbReference type="Gene3D" id="1.10.1220.10">
    <property type="entry name" value="Met repressor-like"/>
    <property type="match status" value="1"/>
</dbReference>
<protein>
    <recommendedName>
        <fullName evidence="1">Ribbon-helix-helix protein CopG domain-containing protein</fullName>
    </recommendedName>
</protein>
<sequence length="99" mass="11649">MTKPTTIRIPEDLLNEIDQFAKELKLDRSVYLREILRKGFSVDKQGRILTKYVRGELSQIEACHELKWSPWEFLAQLKARNLYLNVSLEDWIDAAELEA</sequence>
<organism evidence="2">
    <name type="scientific">marine sediment metagenome</name>
    <dbReference type="NCBI Taxonomy" id="412755"/>
    <lineage>
        <taxon>unclassified sequences</taxon>
        <taxon>metagenomes</taxon>
        <taxon>ecological metagenomes</taxon>
    </lineage>
</organism>
<comment type="caution">
    <text evidence="2">The sequence shown here is derived from an EMBL/GenBank/DDBJ whole genome shotgun (WGS) entry which is preliminary data.</text>
</comment>
<dbReference type="AlphaFoldDB" id="A0A0F9FXR4"/>
<dbReference type="GO" id="GO:0006355">
    <property type="term" value="P:regulation of DNA-templated transcription"/>
    <property type="evidence" value="ECO:0007669"/>
    <property type="project" value="InterPro"/>
</dbReference>
<dbReference type="CDD" id="cd22231">
    <property type="entry name" value="RHH_NikR_HicB-like"/>
    <property type="match status" value="1"/>
</dbReference>
<name>A0A0F9FXR4_9ZZZZ</name>